<dbReference type="Proteomes" id="UP000823588">
    <property type="component" value="Unassembled WGS sequence"/>
</dbReference>
<evidence type="ECO:0000259" key="1">
    <source>
        <dbReference type="Pfam" id="PF24034"/>
    </source>
</evidence>
<evidence type="ECO:0000313" key="3">
    <source>
        <dbReference type="Proteomes" id="UP000823588"/>
    </source>
</evidence>
<dbReference type="OrthoDB" id="27885at2157"/>
<protein>
    <submittedName>
        <fullName evidence="2">Putative membrane protein</fullName>
    </submittedName>
</protein>
<dbReference type="InterPro" id="IPR036390">
    <property type="entry name" value="WH_DNA-bd_sf"/>
</dbReference>
<gene>
    <name evidence="2" type="ORF">J2751_001854</name>
</gene>
<keyword evidence="3" id="KW-1185">Reference proteome</keyword>
<name>A0A8T4GEE4_9EURY</name>
<feature type="domain" description="DUF7343" evidence="1">
    <location>
        <begin position="1"/>
        <end position="43"/>
    </location>
</feature>
<evidence type="ECO:0000313" key="2">
    <source>
        <dbReference type="EMBL" id="MBP1922838.1"/>
    </source>
</evidence>
<organism evidence="2 3">
    <name type="scientific">Halorubrum alkaliphilum</name>
    <dbReference type="NCBI Taxonomy" id="261290"/>
    <lineage>
        <taxon>Archaea</taxon>
        <taxon>Methanobacteriati</taxon>
        <taxon>Methanobacteriota</taxon>
        <taxon>Stenosarchaea group</taxon>
        <taxon>Halobacteria</taxon>
        <taxon>Halobacteriales</taxon>
        <taxon>Haloferacaceae</taxon>
        <taxon>Halorubrum</taxon>
    </lineage>
</organism>
<accession>A0A8T4GEE4</accession>
<reference evidence="2" key="1">
    <citation type="submission" date="2021-03" db="EMBL/GenBank/DDBJ databases">
        <title>Genomic Encyclopedia of Type Strains, Phase IV (KMG-IV): sequencing the most valuable type-strain genomes for metagenomic binning, comparative biology and taxonomic classification.</title>
        <authorList>
            <person name="Goeker M."/>
        </authorList>
    </citation>
    <scope>NUCLEOTIDE SEQUENCE</scope>
    <source>
        <strain evidence="2">DSM 23564</strain>
    </source>
</reference>
<sequence length="47" mass="5392">MRQSAIVEELDWSKSKTSRVLSRMADEGDVEKLRIGRENVIDLAETE</sequence>
<dbReference type="Pfam" id="PF24034">
    <property type="entry name" value="DUF7343"/>
    <property type="match status" value="1"/>
</dbReference>
<dbReference type="InterPro" id="IPR036388">
    <property type="entry name" value="WH-like_DNA-bd_sf"/>
</dbReference>
<dbReference type="InterPro" id="IPR055767">
    <property type="entry name" value="DUF7343"/>
</dbReference>
<dbReference type="SUPFAM" id="SSF46785">
    <property type="entry name" value="Winged helix' DNA-binding domain"/>
    <property type="match status" value="1"/>
</dbReference>
<dbReference type="Gene3D" id="1.10.10.10">
    <property type="entry name" value="Winged helix-like DNA-binding domain superfamily/Winged helix DNA-binding domain"/>
    <property type="match status" value="1"/>
</dbReference>
<dbReference type="EMBL" id="JAGGKQ010000012">
    <property type="protein sequence ID" value="MBP1922838.1"/>
    <property type="molecule type" value="Genomic_DNA"/>
</dbReference>
<dbReference type="AlphaFoldDB" id="A0A8T4GEE4"/>
<proteinExistence type="predicted"/>
<comment type="caution">
    <text evidence="2">The sequence shown here is derived from an EMBL/GenBank/DDBJ whole genome shotgun (WGS) entry which is preliminary data.</text>
</comment>